<dbReference type="Pfam" id="PF12970">
    <property type="entry name" value="DUF3858"/>
    <property type="match status" value="1"/>
</dbReference>
<dbReference type="InterPro" id="IPR024618">
    <property type="entry name" value="DUF3857"/>
</dbReference>
<dbReference type="RefSeq" id="WP_089919329.1">
    <property type="nucleotide sequence ID" value="NZ_FOBB01000009.1"/>
</dbReference>
<dbReference type="Pfam" id="PF01841">
    <property type="entry name" value="Transglut_core"/>
    <property type="match status" value="1"/>
</dbReference>
<proteinExistence type="predicted"/>
<dbReference type="Proteomes" id="UP000198984">
    <property type="component" value="Unassembled WGS sequence"/>
</dbReference>
<keyword evidence="5" id="KW-1185">Reference proteome</keyword>
<evidence type="ECO:0000313" key="5">
    <source>
        <dbReference type="Proteomes" id="UP000198984"/>
    </source>
</evidence>
<dbReference type="AlphaFoldDB" id="A0A1H8FD84"/>
<dbReference type="SUPFAM" id="SSF54001">
    <property type="entry name" value="Cysteine proteinases"/>
    <property type="match status" value="1"/>
</dbReference>
<sequence length="671" mass="76068">MQFKRTVSVLTVCLFTLASVAQEKNKIRYGKISPEDFQKTRYELDTGAHAVVLADVGSTEFEAYQSDLRLVYTRYRRVKILDKTGYEAANEEIYLYVSGNDEEKVSNLKAVTYNLEDGKVVDTRMDSKGVFTEELDKNHRTKKFTLPAVKEGSIIEYTYTVTSPFIFNLQPWAFQGEYPILWSEYTAAIPEFYEYVFISQGYHPLTGKKEESQRTFPFRVSAGGGYGEPATSRTEQADVKANITIYNWVAKEVPALKEEAFTTSINNHITKIDFQLAAIKPPGGIVKPVLGTWPKLVEDLMKESSYGGGLDKNNGYMSDVVDGLTQGAGSDEEKARKIYSYVRNNFTCNDHSSLYMDKSMKTVFTTKNGNVTDINLLLVAMLRKAGLKAYPVLLSTRSHGVVNPLYPIVSRFNYTVVELQLGDNLVAYLDASYPLGFGKLHASCYNGHARIMDEEATPTFFSADSLREQKITSVILAAGENGVLKGTFQQRPSYFESYNLRGLIHEKGKEECFKDIAKTYSKLSNTALLNTDSLDVPLGISYEFEWQPGDEDMLYLNPMFGEATKTNPFKSATRFYPVEMPATFDEVYTMNLEIPAGYEVEELPKPAMVKFNDDEGLFQYLIAKNDNFIQFRSRIKLDKALFMPEEYETLRDFFDMIVKKQGEQIVLKKKK</sequence>
<name>A0A1H8FD84_9BACT</name>
<accession>A0A1H8FD84</accession>
<dbReference type="InterPro" id="IPR038765">
    <property type="entry name" value="Papain-like_cys_pep_sf"/>
</dbReference>
<protein>
    <recommendedName>
        <fullName evidence="6">Transglutaminase-like superfamily protein</fullName>
    </recommendedName>
</protein>
<evidence type="ECO:0008006" key="6">
    <source>
        <dbReference type="Google" id="ProtNLM"/>
    </source>
</evidence>
<dbReference type="Gene3D" id="2.60.40.3140">
    <property type="match status" value="1"/>
</dbReference>
<feature type="domain" description="DUF3858" evidence="3">
    <location>
        <begin position="571"/>
        <end position="655"/>
    </location>
</feature>
<reference evidence="4 5" key="1">
    <citation type="submission" date="2016-10" db="EMBL/GenBank/DDBJ databases">
        <authorList>
            <person name="de Groot N.N."/>
        </authorList>
    </citation>
    <scope>NUCLEOTIDE SEQUENCE [LARGE SCALE GENOMIC DNA]</scope>
    <source>
        <strain evidence="4 5">DSM 21039</strain>
    </source>
</reference>
<organism evidence="4 5">
    <name type="scientific">Chitinophaga rupis</name>
    <dbReference type="NCBI Taxonomy" id="573321"/>
    <lineage>
        <taxon>Bacteria</taxon>
        <taxon>Pseudomonadati</taxon>
        <taxon>Bacteroidota</taxon>
        <taxon>Chitinophagia</taxon>
        <taxon>Chitinophagales</taxon>
        <taxon>Chitinophagaceae</taxon>
        <taxon>Chitinophaga</taxon>
    </lineage>
</organism>
<dbReference type="InterPro" id="IPR002931">
    <property type="entry name" value="Transglutaminase-like"/>
</dbReference>
<feature type="domain" description="Transglutaminase-like" evidence="1">
    <location>
        <begin position="320"/>
        <end position="397"/>
    </location>
</feature>
<dbReference type="Pfam" id="PF12969">
    <property type="entry name" value="DUF3857"/>
    <property type="match status" value="1"/>
</dbReference>
<gene>
    <name evidence="4" type="ORF">SAMN04488505_109177</name>
</gene>
<dbReference type="Gene3D" id="2.60.120.1130">
    <property type="match status" value="1"/>
</dbReference>
<evidence type="ECO:0000313" key="4">
    <source>
        <dbReference type="EMBL" id="SEN29871.1"/>
    </source>
</evidence>
<dbReference type="InterPro" id="IPR024544">
    <property type="entry name" value="DUF3858"/>
</dbReference>
<evidence type="ECO:0000259" key="1">
    <source>
        <dbReference type="Pfam" id="PF01841"/>
    </source>
</evidence>
<dbReference type="STRING" id="573321.SAMN04488505_109177"/>
<feature type="domain" description="DUF3857" evidence="2">
    <location>
        <begin position="68"/>
        <end position="211"/>
    </location>
</feature>
<dbReference type="Gene3D" id="3.10.620.30">
    <property type="match status" value="1"/>
</dbReference>
<dbReference type="EMBL" id="FOBB01000009">
    <property type="protein sequence ID" value="SEN29871.1"/>
    <property type="molecule type" value="Genomic_DNA"/>
</dbReference>
<evidence type="ECO:0000259" key="3">
    <source>
        <dbReference type="Pfam" id="PF12970"/>
    </source>
</evidence>
<dbReference type="OrthoDB" id="98874at2"/>
<evidence type="ECO:0000259" key="2">
    <source>
        <dbReference type="Pfam" id="PF12969"/>
    </source>
</evidence>